<name>A0A433KR97_9GAMM</name>
<accession>A0A433KR97</accession>
<organism evidence="1 2">
    <name type="scientific">Vreelandella nanhaiensis</name>
    <dbReference type="NCBI Taxonomy" id="1258546"/>
    <lineage>
        <taxon>Bacteria</taxon>
        <taxon>Pseudomonadati</taxon>
        <taxon>Pseudomonadota</taxon>
        <taxon>Gammaproteobacteria</taxon>
        <taxon>Oceanospirillales</taxon>
        <taxon>Halomonadaceae</taxon>
        <taxon>Vreelandella</taxon>
    </lineage>
</organism>
<evidence type="ECO:0000313" key="1">
    <source>
        <dbReference type="EMBL" id="RUR32144.1"/>
    </source>
</evidence>
<dbReference type="Proteomes" id="UP000287023">
    <property type="component" value="Unassembled WGS sequence"/>
</dbReference>
<dbReference type="RefSeq" id="WP_127061369.1">
    <property type="nucleotide sequence ID" value="NZ_RZHF01000010.1"/>
</dbReference>
<dbReference type="AlphaFoldDB" id="A0A433KR97"/>
<keyword evidence="2" id="KW-1185">Reference proteome</keyword>
<comment type="caution">
    <text evidence="1">The sequence shown here is derived from an EMBL/GenBank/DDBJ whole genome shotgun (WGS) entry which is preliminary data.</text>
</comment>
<dbReference type="OrthoDB" id="6893476at2"/>
<gene>
    <name evidence="1" type="ORF">ELY38_08520</name>
</gene>
<evidence type="ECO:0000313" key="2">
    <source>
        <dbReference type="Proteomes" id="UP000287023"/>
    </source>
</evidence>
<protein>
    <submittedName>
        <fullName evidence="1">Uncharacterized protein</fullName>
    </submittedName>
</protein>
<reference evidence="1 2" key="1">
    <citation type="submission" date="2018-12" db="EMBL/GenBank/DDBJ databases">
        <title>three novel Halomonas strain isolated from plants.</title>
        <authorList>
            <person name="Sun C."/>
        </authorList>
    </citation>
    <scope>NUCLEOTIDE SEQUENCE [LARGE SCALE GENOMIC DNA]</scope>
    <source>
        <strain evidence="1 2">JCM 18142</strain>
    </source>
</reference>
<dbReference type="EMBL" id="RZHF01000010">
    <property type="protein sequence ID" value="RUR32144.1"/>
    <property type="molecule type" value="Genomic_DNA"/>
</dbReference>
<sequence>MQATMQALKHQIEARFSQLQIRLAQGDTRSRRDAAYALYEELGALRQQYADPRTSHADAVEGHAVDALLTDASHKAWSLYSAYHQELQNQLEWASTREYE</sequence>
<proteinExistence type="predicted"/>